<dbReference type="Proteomes" id="UP001438292">
    <property type="component" value="Unassembled WGS sequence"/>
</dbReference>
<proteinExistence type="predicted"/>
<reference evidence="2 3" key="1">
    <citation type="submission" date="2024-05" db="EMBL/GenBank/DDBJ databases">
        <authorList>
            <person name="De Oliveira J.P."/>
            <person name="Noriler S.A."/>
            <person name="De Oliveira A.G."/>
            <person name="Sipoli D.S."/>
        </authorList>
    </citation>
    <scope>NUCLEOTIDE SEQUENCE [LARGE SCALE GENOMIC DNA]</scope>
    <source>
        <strain evidence="2 3">LABIM186</strain>
    </source>
</reference>
<comment type="caution">
    <text evidence="2">The sequence shown here is derived from an EMBL/GenBank/DDBJ whole genome shotgun (WGS) entry which is preliminary data.</text>
</comment>
<dbReference type="InterPro" id="IPR013610">
    <property type="entry name" value="ArdC_N"/>
</dbReference>
<evidence type="ECO:0000259" key="1">
    <source>
        <dbReference type="Pfam" id="PF08401"/>
    </source>
</evidence>
<protein>
    <submittedName>
        <fullName evidence="2">ArdC family protein</fullName>
    </submittedName>
</protein>
<accession>A0ABV0H8C0</accession>
<evidence type="ECO:0000313" key="2">
    <source>
        <dbReference type="EMBL" id="MEO3955911.1"/>
    </source>
</evidence>
<dbReference type="RefSeq" id="WP_346195678.1">
    <property type="nucleotide sequence ID" value="NZ_JBDJHV010000027.1"/>
</dbReference>
<evidence type="ECO:0000313" key="3">
    <source>
        <dbReference type="Proteomes" id="UP001438292"/>
    </source>
</evidence>
<keyword evidence="3" id="KW-1185">Reference proteome</keyword>
<gene>
    <name evidence="2" type="ORF">ABH309_15775</name>
</gene>
<dbReference type="Pfam" id="PF08401">
    <property type="entry name" value="ArdcN"/>
    <property type="match status" value="1"/>
</dbReference>
<feature type="domain" description="N-terminal" evidence="1">
    <location>
        <begin position="36"/>
        <end position="77"/>
    </location>
</feature>
<sequence>MSLRRSGRRDYLSEASERVFRYSDALRPGCAAVPGRHFNPLSGTVYQGINHLLLSAALPAESADPRWLTLKQIDDLRQRFVDIRLANGAQAALAVFALPVTRAGAMPGDEAVYVLKGCSLFNGAQIMGLPPLAPPPDCDRAAGGGGVRLTEAVLNELGWADERNAFPALARHCLEEKELDEGAELLRRMAAAMLSWLPGFFGEMPDRRVPGSERAEGPLAVFRAAHAVERMWAWLGQRSPAAAAFERAGDEFVKANLLADPSAVEWKPAPAAAAAQSAARRGALWMDVSLLTVAESTQLTASHFGNQELLPETEAELYGRFQAWARQSIQSGIHDDLPITARELFGWFLSEEEGMVRDLLQLDDARRRQRRAATAIDMAVPGLAAAVAGRSAEISMPR</sequence>
<dbReference type="EMBL" id="JBDQQU010000013">
    <property type="protein sequence ID" value="MEO3955911.1"/>
    <property type="molecule type" value="Genomic_DNA"/>
</dbReference>
<organism evidence="2 3">
    <name type="scientific">Chromobacterium piscinae</name>
    <dbReference type="NCBI Taxonomy" id="686831"/>
    <lineage>
        <taxon>Bacteria</taxon>
        <taxon>Pseudomonadati</taxon>
        <taxon>Pseudomonadota</taxon>
        <taxon>Betaproteobacteria</taxon>
        <taxon>Neisseriales</taxon>
        <taxon>Chromobacteriaceae</taxon>
        <taxon>Chromobacterium</taxon>
    </lineage>
</organism>
<name>A0ABV0H8C0_9NEIS</name>